<protein>
    <recommendedName>
        <fullName evidence="3">2'-phosphotransferase</fullName>
        <ecNumber evidence="3">2.7.1.160</ecNumber>
    </recommendedName>
</protein>
<keyword evidence="4 8" id="KW-0808">Transferase</keyword>
<keyword evidence="5" id="KW-0520">NAD</keyword>
<dbReference type="Proteomes" id="UP000283383">
    <property type="component" value="Unassembled WGS sequence"/>
</dbReference>
<dbReference type="EC" id="2.7.1.160" evidence="3"/>
<dbReference type="STRING" id="62708.A0A420IHC8"/>
<gene>
    <name evidence="8" type="ORF">GcM3_091013</name>
</gene>
<evidence type="ECO:0000256" key="3">
    <source>
        <dbReference type="ARBA" id="ARBA00012007"/>
    </source>
</evidence>
<dbReference type="EMBL" id="MCBQ01009171">
    <property type="protein sequence ID" value="RKF73968.1"/>
    <property type="molecule type" value="Genomic_DNA"/>
</dbReference>
<accession>A0A420IHC8</accession>
<name>A0A420IHC8_9PEZI</name>
<keyword evidence="9" id="KW-1185">Reference proteome</keyword>
<dbReference type="GO" id="GO:0000215">
    <property type="term" value="F:tRNA 2'-phosphotransferase activity"/>
    <property type="evidence" value="ECO:0007669"/>
    <property type="project" value="UniProtKB-EC"/>
</dbReference>
<dbReference type="GO" id="GO:0006388">
    <property type="term" value="P:tRNA splicing, via endonucleolytic cleavage and ligation"/>
    <property type="evidence" value="ECO:0007669"/>
    <property type="project" value="TreeGrafter"/>
</dbReference>
<dbReference type="Gene3D" id="1.10.10.970">
    <property type="entry name" value="RNA 2'-phosphotransferase, Tpt1/KptA family, N-terminal domain"/>
    <property type="match status" value="1"/>
</dbReference>
<evidence type="ECO:0000256" key="4">
    <source>
        <dbReference type="ARBA" id="ARBA00022679"/>
    </source>
</evidence>
<dbReference type="AlphaFoldDB" id="A0A420IHC8"/>
<evidence type="ECO:0000256" key="2">
    <source>
        <dbReference type="ARBA" id="ARBA00009836"/>
    </source>
</evidence>
<organism evidence="8 9">
    <name type="scientific">Golovinomyces cichoracearum</name>
    <dbReference type="NCBI Taxonomy" id="62708"/>
    <lineage>
        <taxon>Eukaryota</taxon>
        <taxon>Fungi</taxon>
        <taxon>Dikarya</taxon>
        <taxon>Ascomycota</taxon>
        <taxon>Pezizomycotina</taxon>
        <taxon>Leotiomycetes</taxon>
        <taxon>Erysiphales</taxon>
        <taxon>Erysiphaceae</taxon>
        <taxon>Golovinomyces</taxon>
    </lineage>
</organism>
<comment type="function">
    <text evidence="1">Catalyzes the last step of tRNA splicing, the transfer of the splice junction 2'-phosphate from ligated tRNA to NAD to produce ADP-ribose 1''-2'' cyclic phosphate.</text>
</comment>
<comment type="catalytic activity">
    <reaction evidence="6">
        <text>2'-phospho-[ligated tRNA] + NAD(+) = mature tRNA + ADP-alpha-D-ribose 1'',2''-cyclic phosphate + nicotinamide</text>
        <dbReference type="Rhea" id="RHEA:23324"/>
        <dbReference type="Rhea" id="RHEA-COMP:11106"/>
        <dbReference type="Rhea" id="RHEA-COMP:11107"/>
        <dbReference type="ChEBI" id="CHEBI:17154"/>
        <dbReference type="ChEBI" id="CHEBI:57540"/>
        <dbReference type="ChEBI" id="CHEBI:76596"/>
        <dbReference type="ChEBI" id="CHEBI:82883"/>
        <dbReference type="ChEBI" id="CHEBI:85027"/>
        <dbReference type="EC" id="2.7.1.160"/>
    </reaction>
</comment>
<dbReference type="InterPro" id="IPR042081">
    <property type="entry name" value="RNA_2'-PTrans_C"/>
</dbReference>
<evidence type="ECO:0000313" key="9">
    <source>
        <dbReference type="Proteomes" id="UP000283383"/>
    </source>
</evidence>
<evidence type="ECO:0000256" key="6">
    <source>
        <dbReference type="ARBA" id="ARBA00047949"/>
    </source>
</evidence>
<dbReference type="PANTHER" id="PTHR12684">
    <property type="entry name" value="PUTATIVE PHOSPHOTRANSFERASE"/>
    <property type="match status" value="1"/>
</dbReference>
<dbReference type="InterPro" id="IPR002745">
    <property type="entry name" value="Ptrans_KptA/Tpt1"/>
</dbReference>
<evidence type="ECO:0000256" key="7">
    <source>
        <dbReference type="SAM" id="MobiDB-lite"/>
    </source>
</evidence>
<dbReference type="SUPFAM" id="SSF56399">
    <property type="entry name" value="ADP-ribosylation"/>
    <property type="match status" value="1"/>
</dbReference>
<evidence type="ECO:0000256" key="5">
    <source>
        <dbReference type="ARBA" id="ARBA00023027"/>
    </source>
</evidence>
<dbReference type="PANTHER" id="PTHR12684:SF2">
    <property type="entry name" value="TRNA 2'-PHOSPHOTRANSFERASE 1"/>
    <property type="match status" value="1"/>
</dbReference>
<sequence>MGPSVQFRNLQLKIVSCVQRKHNVNYLFKLPRISPKTQYRLSLTERQREARTTTIRFFDKPGFLSMSSPQENSNIISINYNLTGKKYSKSRRNDNGENGGRQRCGGQHRREGRNNRNFLVSKALSRLLRHAAEDAGIKLDSEAYARLDQVMTLEVIEETGRWRRHLKILEWQPLKSLQATFADVQKVVIEDEKQRYSMKLNLNVTQNPPHSESTDPSDWIIRANQGHSINIDSAKVLMPISKEAGNVPETVIHGTYYSFYPSIIESGGLKKMTRTHIHFSTGLQKDGQKIISGMRRDAEILIYVDINASLNDGMLWWMSENGVALTAGNDNGLLSVKYFKKVLLRNHSDHASLLWENGVEVHKLSESLISKWPRGKSHAKSILDRGRSSTSKILDINQ</sequence>
<feature type="region of interest" description="Disordered" evidence="7">
    <location>
        <begin position="87"/>
        <end position="116"/>
    </location>
</feature>
<reference evidence="8 9" key="1">
    <citation type="journal article" date="2018" name="BMC Genomics">
        <title>Comparative genome analyses reveal sequence features reflecting distinct modes of host-adaptation between dicot and monocot powdery mildew.</title>
        <authorList>
            <person name="Wu Y."/>
            <person name="Ma X."/>
            <person name="Pan Z."/>
            <person name="Kale S.D."/>
            <person name="Song Y."/>
            <person name="King H."/>
            <person name="Zhang Q."/>
            <person name="Presley C."/>
            <person name="Deng X."/>
            <person name="Wei C.I."/>
            <person name="Xiao S."/>
        </authorList>
    </citation>
    <scope>NUCLEOTIDE SEQUENCE [LARGE SCALE GENOMIC DNA]</scope>
    <source>
        <strain evidence="8">UMSG3</strain>
    </source>
</reference>
<comment type="similarity">
    <text evidence="2">Belongs to the KptA/TPT1 family.</text>
</comment>
<comment type="caution">
    <text evidence="8">The sequence shown here is derived from an EMBL/GenBank/DDBJ whole genome shotgun (WGS) entry which is preliminary data.</text>
</comment>
<dbReference type="InterPro" id="IPR042080">
    <property type="entry name" value="RNA_2'-PTrans_N"/>
</dbReference>
<dbReference type="Gene3D" id="3.20.170.30">
    <property type="match status" value="1"/>
</dbReference>
<dbReference type="Pfam" id="PF01885">
    <property type="entry name" value="PTS_2-RNA"/>
    <property type="match status" value="1"/>
</dbReference>
<evidence type="ECO:0000256" key="1">
    <source>
        <dbReference type="ARBA" id="ARBA00003343"/>
    </source>
</evidence>
<evidence type="ECO:0000313" key="8">
    <source>
        <dbReference type="EMBL" id="RKF73968.1"/>
    </source>
</evidence>
<proteinExistence type="inferred from homology"/>